<feature type="region of interest" description="Disordered" evidence="1">
    <location>
        <begin position="1575"/>
        <end position="1601"/>
    </location>
</feature>
<dbReference type="SMART" id="SM00065">
    <property type="entry name" value="GAF"/>
    <property type="match status" value="2"/>
</dbReference>
<feature type="compositionally biased region" description="Polar residues" evidence="1">
    <location>
        <begin position="6315"/>
        <end position="6328"/>
    </location>
</feature>
<feature type="compositionally biased region" description="Polar residues" evidence="1">
    <location>
        <begin position="5395"/>
        <end position="5411"/>
    </location>
</feature>
<feature type="domain" description="GAF" evidence="2">
    <location>
        <begin position="395"/>
        <end position="542"/>
    </location>
</feature>
<feature type="compositionally biased region" description="Basic and acidic residues" evidence="1">
    <location>
        <begin position="2704"/>
        <end position="2714"/>
    </location>
</feature>
<name>A0AAE1CWJ4_9GAST</name>
<feature type="compositionally biased region" description="Basic and acidic residues" evidence="1">
    <location>
        <begin position="3426"/>
        <end position="3467"/>
    </location>
</feature>
<accession>A0AAE1CWJ4</accession>
<evidence type="ECO:0000256" key="1">
    <source>
        <dbReference type="SAM" id="MobiDB-lite"/>
    </source>
</evidence>
<feature type="compositionally biased region" description="Polar residues" evidence="1">
    <location>
        <begin position="736"/>
        <end position="755"/>
    </location>
</feature>
<dbReference type="FunFam" id="3.30.450.40:FF:000007">
    <property type="entry name" value="Phosphodiesterase"/>
    <property type="match status" value="1"/>
</dbReference>
<feature type="compositionally biased region" description="Basic and acidic residues" evidence="1">
    <location>
        <begin position="2497"/>
        <end position="2507"/>
    </location>
</feature>
<feature type="region of interest" description="Disordered" evidence="1">
    <location>
        <begin position="2461"/>
        <end position="2507"/>
    </location>
</feature>
<feature type="region of interest" description="Disordered" evidence="1">
    <location>
        <begin position="4527"/>
        <end position="4555"/>
    </location>
</feature>
<reference evidence="3" key="1">
    <citation type="journal article" date="2023" name="G3 (Bethesda)">
        <title>A reference genome for the long-term kleptoplast-retaining sea slug Elysia crispata morphotype clarki.</title>
        <authorList>
            <person name="Eastman K.E."/>
            <person name="Pendleton A.L."/>
            <person name="Shaikh M.A."/>
            <person name="Suttiyut T."/>
            <person name="Ogas R."/>
            <person name="Tomko P."/>
            <person name="Gavelis G."/>
            <person name="Widhalm J.R."/>
            <person name="Wisecaver J.H."/>
        </authorList>
    </citation>
    <scope>NUCLEOTIDE SEQUENCE</scope>
    <source>
        <strain evidence="3">ECLA1</strain>
    </source>
</reference>
<feature type="compositionally biased region" description="Basic and acidic residues" evidence="1">
    <location>
        <begin position="3659"/>
        <end position="3696"/>
    </location>
</feature>
<feature type="compositionally biased region" description="Acidic residues" evidence="1">
    <location>
        <begin position="3199"/>
        <end position="3215"/>
    </location>
</feature>
<feature type="region of interest" description="Disordered" evidence="1">
    <location>
        <begin position="2525"/>
        <end position="2756"/>
    </location>
</feature>
<feature type="compositionally biased region" description="Polar residues" evidence="1">
    <location>
        <begin position="4534"/>
        <end position="4544"/>
    </location>
</feature>
<feature type="compositionally biased region" description="Basic and acidic residues" evidence="1">
    <location>
        <begin position="3314"/>
        <end position="3344"/>
    </location>
</feature>
<organism evidence="3 4">
    <name type="scientific">Elysia crispata</name>
    <name type="common">lettuce slug</name>
    <dbReference type="NCBI Taxonomy" id="231223"/>
    <lineage>
        <taxon>Eukaryota</taxon>
        <taxon>Metazoa</taxon>
        <taxon>Spiralia</taxon>
        <taxon>Lophotrochozoa</taxon>
        <taxon>Mollusca</taxon>
        <taxon>Gastropoda</taxon>
        <taxon>Heterobranchia</taxon>
        <taxon>Euthyneura</taxon>
        <taxon>Panpulmonata</taxon>
        <taxon>Sacoglossa</taxon>
        <taxon>Placobranchoidea</taxon>
        <taxon>Plakobranchidae</taxon>
        <taxon>Elysia</taxon>
    </lineage>
</organism>
<sequence>MLSQDVKWKKLFSVAKHKEESNKATITSTLETLNCQSKRGGCCFVSINQFRFYVNRLTRQQLQIYTSSLSFTTCGFSFVLPGQRWATLKLFKSFPFFGGDCNWRLGLPFNSGTSGGTAPPGFWCQCVMGSLLCPSQSISEHLSAVHTVWTSVTPPVQVTALSPSLTSLTPADGWIDCLKLTPPVLFCFLLSLKLKSTYTLQFVLPFRFVNSTEWQVREELVKNAWMKDKDNEKIDGRRKEGENELHFSLRSLIKVFLRDPLTTHLVDENCRALPSSRFISDILQQRGKTEVTINHNQDSIRELLGSQYSNDGNSNSSVLLVPVPERGSHKKIGLIVVVSQAVSLSSVDPKRVNLCVKQISMSYEVIRASLNKDTSPNVASLLSLMQLCGELNDQDAAKLEIKVMRYLQEQTEAESGFLLLVVPETQMLFCQAVGDSVLQEEVRFAGPTSCFGTALETKQPITLEDIPMDRRQEVEKIIRRQVHSLLCVPVCISDSKDLLALACVVNKSNHQEFNESDADIIRQCFKYTATVLTSTLAFQNERKLKNQTQALLQVARKLFTRLVESKQTAQEESVRAGQQTSNKVNLCTEFQRKTRTGQQSELGLPTPSCSNLPNNSVLATSCIHCSGQSGALHLPGLLSHNQLCQSESSAADNAFVLLPLSTWSFSAPSPKDAEPLCQIDSAGTKAKSNGHTEERDVFSHVKPLQSALHRSRIDAGDIDDQFITPDSSPKRRKYNAHTQTQVLSRQESSSQTHGGNSHRIAQRANQSQPPRAEFLRTSTPVTTNAVPSLSQIGFGDASNITSVNPCVRPSGTSFDLQASKNQNIFQRELEWMRVFFENINDFGSVISADVFTDLDLDLESMAQARELVTDMLRFVKEIPLSSTEESCSVLGCGVLHSERLHAGQAPHYPVTEKDLGDISTESKTLLHSIVESCRKMSSEGGPPLYPKAQHYAVKGEVADKFVPQSTFAHGSHDKSHTDHTFSTLRSSVPHKALTSPSQDLIMDTHDLRCNADHLKSIVQKSPISKGTPPGSICLVPYDSSDSDSFHSVSDDDSSFAAAVPATIHSEKNTKNSGENPCVLGHLISPTKRDWLQPSWKCPELRRSLPGCVNHSLFFCEDDEPNYNLELSKVARKGQLITNNEPDRICKAEDEDSEDDNDASFFLCQLPEEEENKESETCMKKRIHDKTTLWETESNERLRESGSGKKNMIEKNFEHCISRSSREKMIDKDIQNRIDLSETENITEKDSDYNTVCSDIEKIIVREVQDTLISDIEHVIENEIQYRIALSDIESVIEEEIQFSSCSDTENTVKRDVQFSGTCQGTASDVERDLQQSTAYSVSEFTAVQDVQGSAARSSMENMIVGGCDHKSMGLEMRDIMQKTDHRTISHSPPKDVKDCSDIPQTLSERDSDILYILTDACRGDKGRNCKSKFSNDDKGLDILDYNDGEKDDKTLTTTTNLDDQDDNRIFGTIFVAGGKKDNEAYETITNTQRVGDEKARGTIICAGSEKDVKACEIAFIGEAIEDDKVFRIKTCVDGEVDDEVYETIVSTEEDDEVYETIVNTEEDDKVYETIANAEGSEDDKALRSISSIGGDKDEKTSGYVTSNHEEKYDRVTETIGALKEERDAKAIETTTCTDGKEKDKVFRILDSPGEKQDDKACRIVTKPGREEDDEVTETKTVPHEEEYDDAFVVLTCVDREENAKAFDAAIGTDGEKDEEVFRTRINSNEKETDKASGMITIRNKEEEDRFFRRIIGPGKKENDKAFGSKASCDEEEVDKAIGTKTSLDEEKDNVYGTIMRPVQIHDERFGTIVSTCGDVFGTGLCTDFEGSGKILGTITSIYEEEKDEKAFITIPYCNEESVETFNTIAVSNVDNSDTTFESILSSVEEDHHTIFKSIINYDTENDSSMLETTVKEDVKNGDGYFEIISNSGEEEDGKVFETVNRSSEENDSQVLNLLTLSSEEKSNAALENGNKSKEVENISEALAGSDRESKNTLRIKTFLCLEDGDEVLKTVNTGGGGDKENIVEIKENILGNLNEYDGEVSGNVYETIISTVVEGYDKSFVAISDNDGENNCEAKYGSDDEKQSCLSFGTIMRTYKEAEEKDFEFMYNPNEDKVLESISTDDGKDVFMYEAMINKDSFADNTITSLDRDSYHTASETMVDPDRDIDDTAFSTICSDGGDEDTAFVTMSLSDGENFEGALQATSSIVTENGDEESGTINRIDRKDESAGFEILTNDDGRTSDTLLTMNSNGRENSQTDFGTIINRDGETGYKTFVSVCANRFHEDNVFVTIPDGNTDESLKTFVGNDMKEDVLDDEAELANIGVESTEDDKCKVDFHFNLEEEKESMDGGDKVTKNVLLFKIIDENEVLRECSYSTADGNNKAFSKAFNMSNSETTSCDEALMKLPDDEDDTEEVLKISEIEILHDNDTVKFFSSQLQVGHGDLKLSKSDPNNKSDVLKKLSHYEKKDSNEGPVKLFDEEEDFNEEDSDTIKSVSKLPDNKIDHDKEDLRKMYDIDRDDVNKTLKKKKDVPKELSQSKVDKDEQASKELWDRGKDDDKTPKVLSNSERDFDKALQGLPDCGHDQYDSSSHLPGCGRTYGDGKVPHEEPDNYGDDDKIPLESSNNKRDNGEVLQKLSDKEEDDNEATQYFSDNERDNKKAPLKLSDNEVSDDEVPQELYNSDVDDDKVQQELSHSEGDDENVQQKSDSEGSDDKGFAESSYSDGYNIPVAPQKFDSERKDEGSKGSSTSDGDDDNILQQLCYCEDGNVQQEMSSNKDVLLKLSDYEGPQLLSDIEIDDDKVSQKLFDSDQGNYKGQQELERIDDKVQPELSDKEGSDDKGPHDFGDKKENVKSRQELSGSDRYDNKPTQEFFDNEGDDKLFKKLDSEGDSDKHLQDLSDSDKEDYKITQTLFVNKRDKYKAPQVILDNENDTDSKRDIKFPQEFSFNEENDGKIPQKFSISEEGDDKALQTLSDSEEDDDKVLQKLSDSEEDDDKVLQKLTDSEEDADKVLQKLSDNEENDDKVLQKLTDSEEDADKVLQNLTDSEEVDNKLLQKLFDSEEDDDKVLQKLSDSEEDDDKVLQKLTDSEEDADKVLQKLSDNEENDDKVLQKLTDSEEDADKVLQNLTDSEEVDNKLLQKLFDSEENDDKVLQKLSDSDEDGDEFPQQLSASEKDNDKVPKQLSDSESDDDDLQQQLSDSERNDDEVLQELSDNESDDVQAPQELHDSEEDDEKVQQQLSNSENDNDELPIDLSDSEGNDVQVPQELQNSEGNDVQVSQELSDSENDDVQAPQELHDSEGDYDKVLQQLSDSESDDDKLPLDLSDRDGDYDKASLDLSDREADDDKVLQQLSDSESDDDKLPLDLSDREGGDVQAPQEFHDSEGDYDKVHQELSESESDDVQAPQEVHDSEEDDDKVLQQFSGSESDDDKASLDLSDRERNDSKASLDLSDREGDYDKAPLDLSDREGDYNKAPLDLSDREGNYDKASLDLSDREGDYEKAPLDLSDREGDYDKAPLDLFERQGDDGKAPQQLFDSERDHDEILQELLDTEGYYDKVLQELSDSESDDDKLPQELPDREEEDDDKVSIGLSFNEEGEDKVPLELSFSGEYVDKVYQQSSNSKKDDDNVPQKLSESERDDDEVTQKLSFSEEDDAKVPQELSDTERDYDKVTQELSDTERNDLRISQELSYRERGNDRVSQKLSDSESDDDKIPQQQSDIERVAIELFGSEGDNDDRKGNKDNISSLLPDRGDHCNGVSREYVKGEVNYDDGWNWFVGNEEDNGNVSLIDSSNCKNNDNTTEGSNDFQMEEKDHDIHIVLESSSSRAAVSDGNNGPLMTLPHSEIVDSDKEYSKNSSNNEDNDDNNEVLKGIDISEVDFNNECAIDFAIVDDDGNNKELVEDVHSREVGGDIDDSLKNSEQLPGIVKEFDIYKSRSLANSDADSDREPLVCLPQSNLDGEDEVQMKSPHCEVETDDKVSKEDGDEASYTAVDDEDYVENDGDEDDIIKGAFNTGSENSSGSPKQVFHNQGEDDCAEIKRPSFFDVKNKDTNVSGEEMDSMRDLSHVIEEIDPCPGDTNHDGALLNDAFCKYADENHEDSDDDRLREVCLACHEYRDCHGDKLLDHGALREDGFHGVVKYGYNSAANGIHESGKCVSQSDADKGNDSVISVLQNEAVKDNEPIKCASLSDADNSSVKSGADEDNDSQLFPVTKCQFEVLRNKLILRRSRARAKTHRRSTSCFELHVTKKHLLRRSSSHSECFSSPQLAPDRNIEVEGMGENIGDSINETTHGFDHPPAECRENDENTGDGMQAAVSTARSGFELTLSQYPSILRDKSPRIGHVFAFNKTADDSLDGSPNLGTLEKENLCEAKLNAGCDRSEDSVRFYEKPICSDKDILTELIEDGELIADTPKSGNYILKTDIKQSEPDIKQSSPESFTPKVLAEYANLDENFDTSCLEKSDLSTTTEQGENKSDVTFHEDVLQTGADNALNKLHESCRDSDVATTPTYQGKPEFNELLLDKGSVITHIDPIDQDNEVSRSSQESSQPDVTEFEESNLSSEDGAFEADISSFDSTLLAPSSEHCRVRARRCQTMKYCYMASARKSTGPSLGVPKFYSIYGSESGEDCTEIKDSRVLADQLDSLRDLERQSSPLSTEWENHIPVVSGNLQDNESISKEEKSSISPPKCFEPPDGNKSSSIRVRKDRYSSFFVCSSTVSGTPCKDPRDLDVEIESCILPTTAISDYSSVTGLPPKSQRKKPKGTQLRITCLEKSTPFSPKKFNCLSPQSSSKMLLGIDSKQYAECDVTVEGHDSTISGSGSIQLDSMYYTDSCGSPSYPDSQKSPWLNKESGCSESVTKPMQQKMFTFEKVYQVPQARKNLQYLFSTPKQAHTNTPDSNPDLYKVSPIDSDYLDTSAQDAENGTIKGKTVEVDLMGISGLEVFPDTKPFPKTNLTPLTETNRDGDTLISQPFAAGNLSLESAPGTITNRKKSPEKAVPFVMPHWKGDFFQESRDLYHATSTKINRIPNPLLEKSCRYTQIDCLGTLHETKEEADDCDDISILDPSDSKHATTDADQGRQSLEISYDPFMAGRTGSALSKPPRLSMIMEEEQDACPGEPGLELSVSLSASTPDDSVSTSQSPSTLDIVCITEASLDPSADDREFNVVGKGEHRNLEEGNCVQSPVGVLRCKLSASSDVAADLHEASLDEPKEILQEIVSKVAYNYIGTKNASLTPANDRESRLENVLKVCCISNDEVNSKSSHSGKVSDLSFKVQSGIGAANEETVAVDYHNASYLQNEHASDSTHCFSFRSEPDATPQDHIYLNVESSGVDSCNESTQAKKEEAEAVAANASCEDSIHLHLSVNVEGLEPCGCVCTCEEAHRLGAASSAPKYSRDDSPPTPVQISETVNCPQASQQQDDTILSPEQLFRKLQKDCQKFLRFDLDEFGQRKSVYAHSDSVGHSKDIQMLMNHRTESISNLLDEAETKAETCQAENKCWTFERACLEAAEAETVPDSVRAALVVCRALSDDDEETSTPVHNHNDSLTLEQQSHSSDTLPEEPITDADTWREEKISFKDEDVDKDTSCMDFTGSNKDMCDVSEPVINIQESIDKGADFDIDFDSQSFDNFPIENLYETSEASKADMSKSKLRASGHFPQTPSCVSVPEMSGEEDFTKESEHGNVSAFDLLNEGYYTLEVTLEGESTSQLEMTSVHWNSKLDNSNVFCNTNCRKWNSSSLDDTSIAELNNAFHTDQLDVLQTSSDFDGNGNCVRERSSNNDCNEVYSARGLNLDKCTQQRRHERSDIEARDGEGMAQLLNMPDTSFEEENVLIPSNNSRKNHGTKTLLPEAHSAGTVHNKRQWCSATILASVDVEDDENLTDYTEDMCDLDTDFSRELSFTHHSSDSSSSDPDILSHTSSTISEPAKLAELRANTRQGGHSTACGAGTWREGLMLGYHVMDPKWIGLSKEQNRPFDLDCYNSKVNHAEKDKASDSADERQIVQGFSNCTDVMGDCLMNSEYTGSLDGVEVNSSGLLGQSDLCDPDDLFAVSDTYLTEAESEEFALLEMSARLAESTVDRRTQRKRYHKFFIGNCEPDPSYGLNEECREWSWYIDRESEEEVGGSVSVEHREEDVRGDGSPCGLHKTRYSQVQCTDEHVDENFYGFSHAEFNASMLPPTPGCDPTTDYSGDRRFSNCERDIGHLPEASYEPPLAVLHHDSEYDHDVLGTDRLVFGDNVTRSQSRGQWIEECDRNLRERFNRVDEMGSLSLLQTSEDVNDLTTSSPRMSLSSVEEERGNFCPQCIQASSPHRNGCFCLSSVEDSPVQAKSPSKLDLSQPSPSRRGLDNSIESYTANHIDLASWSLGYWYDESDAKQFPHMRELKISADLNEGMRSIVSKRRRATIHVSFRDIMGLPESLKNYLMRPEDYDLTKLLREIMQEARNLTDAERCSVFLIDKDTDELVAMVFDGITADDKEVQGEIRLPKTQGIAGHVATTGTLLNIRDAYSHPLFYRGIDDSTGFRTRNILCFPIKDEEGVVLGVAQLCNKKTFQYFTTFDEDIASAFAVYCCISISHSLMYKKLVDTQNRHRIANELVIFHINQIWARASSHPGQRCRSKCRPHIEAGLVGAYNINRANLRLGWGVHYNCLVHVLTGVKEERYYTAFTQKRLYTESAWAEAMKTPSPASYCGEVRGPSTESIRRSDSQIKLDSAWPRGSLVEDNGLLVDGVWGCEESLRERLREEIGGRARGIEEEPTLKEVFWLKPRISFWARAGCLYSGQQGVGMLTGLA</sequence>
<proteinExistence type="predicted"/>
<feature type="compositionally biased region" description="Polar residues" evidence="1">
    <location>
        <begin position="5527"/>
        <end position="5548"/>
    </location>
</feature>
<feature type="region of interest" description="Disordered" evidence="1">
    <location>
        <begin position="2916"/>
        <end position="2935"/>
    </location>
</feature>
<feature type="compositionally biased region" description="Basic and acidic residues" evidence="1">
    <location>
        <begin position="5058"/>
        <end position="5069"/>
    </location>
</feature>
<evidence type="ECO:0000313" key="3">
    <source>
        <dbReference type="EMBL" id="KAK3741002.1"/>
    </source>
</evidence>
<feature type="compositionally biased region" description="Basic and acidic residues" evidence="1">
    <location>
        <begin position="3356"/>
        <end position="3368"/>
    </location>
</feature>
<feature type="compositionally biased region" description="Basic and acidic residues" evidence="1">
    <location>
        <begin position="2537"/>
        <end position="2571"/>
    </location>
</feature>
<dbReference type="SUPFAM" id="SSF55781">
    <property type="entry name" value="GAF domain-like"/>
    <property type="match status" value="2"/>
</dbReference>
<feature type="region of interest" description="Disordered" evidence="1">
    <location>
        <begin position="718"/>
        <end position="771"/>
    </location>
</feature>
<dbReference type="Gene3D" id="3.30.450.40">
    <property type="match status" value="2"/>
</dbReference>
<gene>
    <name evidence="3" type="ORF">RRG08_005693</name>
</gene>
<evidence type="ECO:0000259" key="2">
    <source>
        <dbReference type="SMART" id="SM00065"/>
    </source>
</evidence>
<feature type="compositionally biased region" description="Basic and acidic residues" evidence="1">
    <location>
        <begin position="2684"/>
        <end position="2694"/>
    </location>
</feature>
<dbReference type="InterPro" id="IPR029016">
    <property type="entry name" value="GAF-like_dom_sf"/>
</dbReference>
<feature type="region of interest" description="Disordered" evidence="1">
    <location>
        <begin position="3843"/>
        <end position="3863"/>
    </location>
</feature>
<feature type="compositionally biased region" description="Polar residues" evidence="1">
    <location>
        <begin position="3262"/>
        <end position="3278"/>
    </location>
</feature>
<feature type="region of interest" description="Disordered" evidence="1">
    <location>
        <begin position="5379"/>
        <end position="5411"/>
    </location>
</feature>
<feature type="region of interest" description="Disordered" evidence="1">
    <location>
        <begin position="3784"/>
        <end position="3803"/>
    </location>
</feature>
<feature type="region of interest" description="Disordered" evidence="1">
    <location>
        <begin position="2940"/>
        <end position="3001"/>
    </location>
</feature>
<feature type="compositionally biased region" description="Basic and acidic residues" evidence="1">
    <location>
        <begin position="2815"/>
        <end position="2865"/>
    </location>
</feature>
<feature type="compositionally biased region" description="Basic and acidic residues" evidence="1">
    <location>
        <begin position="2601"/>
        <end position="2628"/>
    </location>
</feature>
<feature type="compositionally biased region" description="Basic and acidic residues" evidence="1">
    <location>
        <begin position="3964"/>
        <end position="3977"/>
    </location>
</feature>
<feature type="compositionally biased region" description="Basic and acidic residues" evidence="1">
    <location>
        <begin position="2732"/>
        <end position="2741"/>
    </location>
</feature>
<dbReference type="Pfam" id="PF01590">
    <property type="entry name" value="GAF"/>
    <property type="match status" value="1"/>
</dbReference>
<feature type="region of interest" description="Disordered" evidence="1">
    <location>
        <begin position="2793"/>
        <end position="2901"/>
    </location>
</feature>
<feature type="compositionally biased region" description="Basic and acidic residues" evidence="1">
    <location>
        <begin position="2875"/>
        <end position="2901"/>
    </location>
</feature>
<feature type="compositionally biased region" description="Low complexity" evidence="1">
    <location>
        <begin position="5895"/>
        <end position="5909"/>
    </location>
</feature>
<dbReference type="Proteomes" id="UP001283361">
    <property type="component" value="Unassembled WGS sequence"/>
</dbReference>
<feature type="region of interest" description="Disordered" evidence="1">
    <location>
        <begin position="5050"/>
        <end position="5071"/>
    </location>
</feature>
<feature type="region of interest" description="Disordered" evidence="1">
    <location>
        <begin position="6315"/>
        <end position="6335"/>
    </location>
</feature>
<dbReference type="InterPro" id="IPR003018">
    <property type="entry name" value="GAF"/>
</dbReference>
<feature type="region of interest" description="Disordered" evidence="1">
    <location>
        <begin position="5524"/>
        <end position="5562"/>
    </location>
</feature>
<feature type="region of interest" description="Disordered" evidence="1">
    <location>
        <begin position="4660"/>
        <end position="4693"/>
    </location>
</feature>
<feature type="compositionally biased region" description="Acidic residues" evidence="1">
    <location>
        <begin position="3241"/>
        <end position="3255"/>
    </location>
</feature>
<dbReference type="EMBL" id="JAWDGP010006450">
    <property type="protein sequence ID" value="KAK3741002.1"/>
    <property type="molecule type" value="Genomic_DNA"/>
</dbReference>
<feature type="region of interest" description="Disordered" evidence="1">
    <location>
        <begin position="3934"/>
        <end position="3987"/>
    </location>
</feature>
<feature type="compositionally biased region" description="Acidic residues" evidence="1">
    <location>
        <begin position="2477"/>
        <end position="2487"/>
    </location>
</feature>
<comment type="caution">
    <text evidence="3">The sequence shown here is derived from an EMBL/GenBank/DDBJ whole genome shotgun (WGS) entry which is preliminary data.</text>
</comment>
<evidence type="ECO:0000313" key="4">
    <source>
        <dbReference type="Proteomes" id="UP001283361"/>
    </source>
</evidence>
<feature type="region of interest" description="Disordered" evidence="1">
    <location>
        <begin position="3059"/>
        <end position="3750"/>
    </location>
</feature>
<dbReference type="Pfam" id="PF13185">
    <property type="entry name" value="GAF_2"/>
    <property type="match status" value="1"/>
</dbReference>
<feature type="compositionally biased region" description="Basic and acidic residues" evidence="1">
    <location>
        <begin position="3474"/>
        <end position="3525"/>
    </location>
</feature>
<protein>
    <recommendedName>
        <fullName evidence="2">GAF domain-containing protein</fullName>
    </recommendedName>
</protein>
<feature type="domain" description="GAF" evidence="2">
    <location>
        <begin position="6417"/>
        <end position="6570"/>
    </location>
</feature>
<feature type="compositionally biased region" description="Basic and acidic residues" evidence="1">
    <location>
        <begin position="3375"/>
        <end position="3390"/>
    </location>
</feature>
<keyword evidence="4" id="KW-1185">Reference proteome</keyword>
<feature type="region of interest" description="Disordered" evidence="1">
    <location>
        <begin position="5889"/>
        <end position="5912"/>
    </location>
</feature>
<feature type="compositionally biased region" description="Basic and acidic residues" evidence="1">
    <location>
        <begin position="3291"/>
        <end position="3301"/>
    </location>
</feature>